<keyword evidence="1" id="KW-0418">Kinase</keyword>
<dbReference type="Proteomes" id="UP000562352">
    <property type="component" value="Unassembled WGS sequence"/>
</dbReference>
<protein>
    <submittedName>
        <fullName evidence="1">Streptomycin 6-kinase</fullName>
        <ecNumber evidence="1">2.7.1.72</ecNumber>
    </submittedName>
</protein>
<dbReference type="Gene3D" id="3.90.1200.10">
    <property type="match status" value="1"/>
</dbReference>
<keyword evidence="1" id="KW-0808">Transferase</keyword>
<comment type="caution">
    <text evidence="1">The sequence shown here is derived from an EMBL/GenBank/DDBJ whole genome shotgun (WGS) entry which is preliminary data.</text>
</comment>
<dbReference type="GO" id="GO:0019748">
    <property type="term" value="P:secondary metabolic process"/>
    <property type="evidence" value="ECO:0007669"/>
    <property type="project" value="InterPro"/>
</dbReference>
<dbReference type="GO" id="GO:0050300">
    <property type="term" value="F:aminoglycoside 6-kinase activity"/>
    <property type="evidence" value="ECO:0007669"/>
    <property type="project" value="UniProtKB-EC"/>
</dbReference>
<evidence type="ECO:0000313" key="1">
    <source>
        <dbReference type="EMBL" id="MBB5966242.1"/>
    </source>
</evidence>
<dbReference type="EMBL" id="JACHJJ010000022">
    <property type="protein sequence ID" value="MBB5966242.1"/>
    <property type="molecule type" value="Genomic_DNA"/>
</dbReference>
<dbReference type="EC" id="2.7.1.72" evidence="1"/>
<dbReference type="Pfam" id="PF04655">
    <property type="entry name" value="APH_6_hur"/>
    <property type="match status" value="1"/>
</dbReference>
<sequence length="267" mass="29212">MERLVRRWNLEIVAAVAAGNTSCAFHVRRADGSPAFLKLTPEPEIGVTEAIALRAWADNVHVVPLIDSDSESGSLLLGAVEPGNPVERLPIEDVAMLLRRLRPTTIPENGLPALRQRIDFLFDLTVGRWRDSPAEKHLDRDLLDRCRAAALALSADGPAGLVHGDLHPGNVLISGSHGLVVIDPRPSIGDPAFDAIDWVLAQVAELRELEENIAHLAALLPDLTPDRLMDWCRATAAMIAIPRLNRGLFDRKTRFLLRLAEDSAVSK</sequence>
<keyword evidence="2" id="KW-1185">Reference proteome</keyword>
<proteinExistence type="predicted"/>
<dbReference type="InterPro" id="IPR006748">
    <property type="entry name" value="NH2Glyco/OHUrea_AB-resist_kin"/>
</dbReference>
<evidence type="ECO:0000313" key="2">
    <source>
        <dbReference type="Proteomes" id="UP000562352"/>
    </source>
</evidence>
<dbReference type="RefSeq" id="WP_184946206.1">
    <property type="nucleotide sequence ID" value="NZ_BAAAWZ010000001.1"/>
</dbReference>
<dbReference type="AlphaFoldDB" id="A0A841D6I0"/>
<name>A0A841D6I0_PLAVE</name>
<gene>
    <name evidence="1" type="ORF">FHS22_005533</name>
</gene>
<reference evidence="1 2" key="1">
    <citation type="submission" date="2020-08" db="EMBL/GenBank/DDBJ databases">
        <title>Genomic Encyclopedia of Type Strains, Phase III (KMG-III): the genomes of soil and plant-associated and newly described type strains.</title>
        <authorList>
            <person name="Whitman W."/>
        </authorList>
    </citation>
    <scope>NUCLEOTIDE SEQUENCE [LARGE SCALE GENOMIC DNA]</scope>
    <source>
        <strain evidence="1 2">CECT 3303</strain>
    </source>
</reference>
<accession>A0A841D6I0</accession>
<organism evidence="1 2">
    <name type="scientific">Planomonospora venezuelensis</name>
    <dbReference type="NCBI Taxonomy" id="1999"/>
    <lineage>
        <taxon>Bacteria</taxon>
        <taxon>Bacillati</taxon>
        <taxon>Actinomycetota</taxon>
        <taxon>Actinomycetes</taxon>
        <taxon>Streptosporangiales</taxon>
        <taxon>Streptosporangiaceae</taxon>
        <taxon>Planomonospora</taxon>
    </lineage>
</organism>
<dbReference type="InterPro" id="IPR011009">
    <property type="entry name" value="Kinase-like_dom_sf"/>
</dbReference>
<dbReference type="SUPFAM" id="SSF56112">
    <property type="entry name" value="Protein kinase-like (PK-like)"/>
    <property type="match status" value="1"/>
</dbReference>